<evidence type="ECO:0000313" key="1">
    <source>
        <dbReference type="EMBL" id="SJL14620.1"/>
    </source>
</evidence>
<dbReference type="EMBL" id="FUEG01000024">
    <property type="protein sequence ID" value="SJL14620.1"/>
    <property type="molecule type" value="Genomic_DNA"/>
</dbReference>
<evidence type="ECO:0000313" key="2">
    <source>
        <dbReference type="Proteomes" id="UP000219338"/>
    </source>
</evidence>
<gene>
    <name evidence="1" type="ORF">ARMOST_18083</name>
</gene>
<dbReference type="OrthoDB" id="10450892at2759"/>
<protein>
    <submittedName>
        <fullName evidence="1">Uncharacterized protein</fullName>
    </submittedName>
</protein>
<proteinExistence type="predicted"/>
<reference evidence="2" key="1">
    <citation type="journal article" date="2017" name="Nat. Ecol. Evol.">
        <title>Genome expansion and lineage-specific genetic innovations in the forest pathogenic fungi Armillaria.</title>
        <authorList>
            <person name="Sipos G."/>
            <person name="Prasanna A.N."/>
            <person name="Walter M.C."/>
            <person name="O'Connor E."/>
            <person name="Balint B."/>
            <person name="Krizsan K."/>
            <person name="Kiss B."/>
            <person name="Hess J."/>
            <person name="Varga T."/>
            <person name="Slot J."/>
            <person name="Riley R."/>
            <person name="Boka B."/>
            <person name="Rigling D."/>
            <person name="Barry K."/>
            <person name="Lee J."/>
            <person name="Mihaltcheva S."/>
            <person name="LaButti K."/>
            <person name="Lipzen A."/>
            <person name="Waldron R."/>
            <person name="Moloney N.M."/>
            <person name="Sperisen C."/>
            <person name="Kredics L."/>
            <person name="Vagvoelgyi C."/>
            <person name="Patrignani A."/>
            <person name="Fitzpatrick D."/>
            <person name="Nagy I."/>
            <person name="Doyle S."/>
            <person name="Anderson J.B."/>
            <person name="Grigoriev I.V."/>
            <person name="Gueldener U."/>
            <person name="Muensterkoetter M."/>
            <person name="Nagy L.G."/>
        </authorList>
    </citation>
    <scope>NUCLEOTIDE SEQUENCE [LARGE SCALE GENOMIC DNA]</scope>
    <source>
        <strain evidence="2">C18/9</strain>
    </source>
</reference>
<keyword evidence="2" id="KW-1185">Reference proteome</keyword>
<name>A0A284S0S4_ARMOS</name>
<organism evidence="1 2">
    <name type="scientific">Armillaria ostoyae</name>
    <name type="common">Armillaria root rot fungus</name>
    <dbReference type="NCBI Taxonomy" id="47428"/>
    <lineage>
        <taxon>Eukaryota</taxon>
        <taxon>Fungi</taxon>
        <taxon>Dikarya</taxon>
        <taxon>Basidiomycota</taxon>
        <taxon>Agaricomycotina</taxon>
        <taxon>Agaricomycetes</taxon>
        <taxon>Agaricomycetidae</taxon>
        <taxon>Agaricales</taxon>
        <taxon>Marasmiineae</taxon>
        <taxon>Physalacriaceae</taxon>
        <taxon>Armillaria</taxon>
    </lineage>
</organism>
<dbReference type="AlphaFoldDB" id="A0A284S0S4"/>
<dbReference type="Proteomes" id="UP000219338">
    <property type="component" value="Unassembled WGS sequence"/>
</dbReference>
<sequence>MTGCAFLDIDGCRVLRDHLQPPDELFPTLTWARFGTIIAFMPRIASNGSREHSNRKSLDCVCVRSRLATSFLLDCVECTNASKDIDVVFDLVPFW</sequence>
<accession>A0A284S0S4</accession>